<name>A0A6G5QMF1_CAMRE</name>
<dbReference type="EMBL" id="CP012543">
    <property type="protein sequence ID" value="QCD46656.1"/>
    <property type="molecule type" value="Genomic_DNA"/>
</dbReference>
<accession>A0A6G5QMF1</accession>
<evidence type="ECO:0000313" key="1">
    <source>
        <dbReference type="EMBL" id="QCD46656.1"/>
    </source>
</evidence>
<dbReference type="KEGG" id="crx:CRECT_0987"/>
<organism evidence="1 2">
    <name type="scientific">Campylobacter rectus</name>
    <name type="common">Wolinella recta</name>
    <dbReference type="NCBI Taxonomy" id="203"/>
    <lineage>
        <taxon>Bacteria</taxon>
        <taxon>Pseudomonadati</taxon>
        <taxon>Campylobacterota</taxon>
        <taxon>Epsilonproteobacteria</taxon>
        <taxon>Campylobacterales</taxon>
        <taxon>Campylobacteraceae</taxon>
        <taxon>Campylobacter</taxon>
    </lineage>
</organism>
<proteinExistence type="predicted"/>
<dbReference type="RefSeq" id="WP_004320300.1">
    <property type="nucleotide sequence ID" value="NZ_CAURIV010000005.1"/>
</dbReference>
<reference evidence="1 2" key="1">
    <citation type="submission" date="2016-07" db="EMBL/GenBank/DDBJ databases">
        <title>Comparative genomics of the Campylobacter concisus group.</title>
        <authorList>
            <person name="Miller W.G."/>
            <person name="Yee E."/>
            <person name="Chapman M.H."/>
            <person name="Huynh S."/>
            <person name="Bono J.L."/>
            <person name="On S.L.W."/>
            <person name="StLeger J."/>
            <person name="Foster G."/>
            <person name="Parker C.T."/>
        </authorList>
    </citation>
    <scope>NUCLEOTIDE SEQUENCE [LARGE SCALE GENOMIC DNA]</scope>
    <source>
        <strain evidence="1 2">ATCC 33238</strain>
    </source>
</reference>
<dbReference type="AlphaFoldDB" id="A0A6G5QMF1"/>
<sequence length="169" mass="19576">MEKHAFKNLILQNIFVVSKQPVLFRDLLEANCLFNEGMLIDPAKLNFKFRYARTYLVYGLLCLVVLLTLLSFTHHLFTKLDFHLSIIGAVAGTSAVFIGFDMFKIWARKAVSKELIKKAWGVHFPYFSYEKYSTKVEMIYNEAVKNEIPRKDLEKYVLERLVAQSEAGV</sequence>
<gene>
    <name evidence="1" type="ORF">CRECT_0987</name>
</gene>
<dbReference type="Proteomes" id="UP000502377">
    <property type="component" value="Chromosome"/>
</dbReference>
<protein>
    <submittedName>
        <fullName evidence="1">Putative membrane protein</fullName>
    </submittedName>
</protein>
<evidence type="ECO:0000313" key="2">
    <source>
        <dbReference type="Proteomes" id="UP000502377"/>
    </source>
</evidence>